<keyword evidence="2" id="KW-1133">Transmembrane helix</keyword>
<name>A0A3D9ZAG2_9ACTN</name>
<feature type="signal peptide" evidence="3">
    <location>
        <begin position="1"/>
        <end position="20"/>
    </location>
</feature>
<reference evidence="4 5" key="1">
    <citation type="submission" date="2018-08" db="EMBL/GenBank/DDBJ databases">
        <title>Sequencing the genomes of 1000 actinobacteria strains.</title>
        <authorList>
            <person name="Klenk H.-P."/>
        </authorList>
    </citation>
    <scope>NUCLEOTIDE SEQUENCE [LARGE SCALE GENOMIC DNA]</scope>
    <source>
        <strain evidence="4 5">DSM 44099</strain>
    </source>
</reference>
<evidence type="ECO:0000256" key="1">
    <source>
        <dbReference type="SAM" id="MobiDB-lite"/>
    </source>
</evidence>
<comment type="caution">
    <text evidence="4">The sequence shown here is derived from an EMBL/GenBank/DDBJ whole genome shotgun (WGS) entry which is preliminary data.</text>
</comment>
<gene>
    <name evidence="4" type="ORF">DFJ67_0317</name>
</gene>
<protein>
    <recommendedName>
        <fullName evidence="6">MYXO-CTERM domain-containing protein</fullName>
    </recommendedName>
</protein>
<evidence type="ECO:0000313" key="4">
    <source>
        <dbReference type="EMBL" id="REF94398.1"/>
    </source>
</evidence>
<proteinExistence type="predicted"/>
<evidence type="ECO:0008006" key="6">
    <source>
        <dbReference type="Google" id="ProtNLM"/>
    </source>
</evidence>
<evidence type="ECO:0000313" key="5">
    <source>
        <dbReference type="Proteomes" id="UP000256913"/>
    </source>
</evidence>
<keyword evidence="5" id="KW-1185">Reference proteome</keyword>
<feature type="transmembrane region" description="Helical" evidence="2">
    <location>
        <begin position="178"/>
        <end position="198"/>
    </location>
</feature>
<evidence type="ECO:0000256" key="3">
    <source>
        <dbReference type="SAM" id="SignalP"/>
    </source>
</evidence>
<feature type="compositionally biased region" description="Basic and acidic residues" evidence="1">
    <location>
        <begin position="89"/>
        <end position="100"/>
    </location>
</feature>
<sequence>MSVVSFAALSRIVVVGAAAAAGTVLIAGAPARASGAWIELSPSTVQAGEGVAIKASCDDNLKQDEAKPGGGSAPDQASGGAPDQTQGGKPDDQAGHKPPEAKVTSKAFGEVPLISQWGFLVGDAIVPSDTREGDYDVKLSCANGKNASTKLHVIGNVRPTHGPHTGGGGLAGDSGSGMVTLAGGLAAVGASAGLAVALRRRRRLV</sequence>
<feature type="region of interest" description="Disordered" evidence="1">
    <location>
        <begin position="61"/>
        <end position="106"/>
    </location>
</feature>
<dbReference type="AlphaFoldDB" id="A0A3D9ZAG2"/>
<evidence type="ECO:0000256" key="2">
    <source>
        <dbReference type="SAM" id="Phobius"/>
    </source>
</evidence>
<keyword evidence="3" id="KW-0732">Signal</keyword>
<dbReference type="Proteomes" id="UP000256913">
    <property type="component" value="Unassembled WGS sequence"/>
</dbReference>
<dbReference type="RefSeq" id="WP_147315388.1">
    <property type="nucleotide sequence ID" value="NZ_BONB01000044.1"/>
</dbReference>
<keyword evidence="2" id="KW-0472">Membrane</keyword>
<dbReference type="OrthoDB" id="3403816at2"/>
<accession>A0A3D9ZAG2</accession>
<dbReference type="EMBL" id="QUMQ01000001">
    <property type="protein sequence ID" value="REF94398.1"/>
    <property type="molecule type" value="Genomic_DNA"/>
</dbReference>
<organism evidence="4 5">
    <name type="scientific">Asanoa ferruginea</name>
    <dbReference type="NCBI Taxonomy" id="53367"/>
    <lineage>
        <taxon>Bacteria</taxon>
        <taxon>Bacillati</taxon>
        <taxon>Actinomycetota</taxon>
        <taxon>Actinomycetes</taxon>
        <taxon>Micromonosporales</taxon>
        <taxon>Micromonosporaceae</taxon>
        <taxon>Asanoa</taxon>
    </lineage>
</organism>
<keyword evidence="2" id="KW-0812">Transmembrane</keyword>
<feature type="chain" id="PRO_5017824090" description="MYXO-CTERM domain-containing protein" evidence="3">
    <location>
        <begin position="21"/>
        <end position="205"/>
    </location>
</feature>